<organism evidence="1 2">
    <name type="scientific">Rhabditophanes sp. KR3021</name>
    <dbReference type="NCBI Taxonomy" id="114890"/>
    <lineage>
        <taxon>Eukaryota</taxon>
        <taxon>Metazoa</taxon>
        <taxon>Ecdysozoa</taxon>
        <taxon>Nematoda</taxon>
        <taxon>Chromadorea</taxon>
        <taxon>Rhabditida</taxon>
        <taxon>Tylenchina</taxon>
        <taxon>Panagrolaimomorpha</taxon>
        <taxon>Strongyloidoidea</taxon>
        <taxon>Alloionematidae</taxon>
        <taxon>Rhabditophanes</taxon>
    </lineage>
</organism>
<proteinExistence type="predicted"/>
<dbReference type="WBParaSite" id="RSKR_0000585300.1">
    <property type="protein sequence ID" value="RSKR_0000585300.1"/>
    <property type="gene ID" value="RSKR_0000585300"/>
</dbReference>
<protein>
    <submittedName>
        <fullName evidence="2">CUT domain-containing protein</fullName>
    </submittedName>
</protein>
<dbReference type="Proteomes" id="UP000095286">
    <property type="component" value="Unplaced"/>
</dbReference>
<accession>A0AC35TY75</accession>
<evidence type="ECO:0000313" key="1">
    <source>
        <dbReference type="Proteomes" id="UP000095286"/>
    </source>
</evidence>
<name>A0AC35TY75_9BILA</name>
<sequence length="647" mass="74357">MVDCKCGLDSCLELEEEKISQELIKYQNNPRYAALFEQMAEYQKNQGMVFGTLTSDLVPKEEYDDSSNTSSRKRLGESCQMAMPKKKPCIPESSTSSPQSTYVRIIHKTVREASKLNDPTSVDKSSNTSAVVSRNIAKPVLTAKVNEPVVITVLKQPPPITPPKIPICEERVLRSSGKKGIETVVRSPDHHQNVYNLNKNTPIIIEDTHLEDKHKRFPRKTNKAPQLYSSLSSELRYSESCDQNTIKIYASNMNPKRNDNLASFTGAFNDLTALLSSTYEDDDIEPLNMDSISKYIRISLSRTNISQKIFAFVVLAQSEGRFSELMLKPHKDWNKLRECTRIIYKKVYAYLINRNAIEYMFLRYGKGAPEAKIYIDLFNRESMWVTPSQEYEESPIISERIVISETFNKLLPRMLEEKFESVIVESNVPSPNIVNEGQVTNCETLIVATIKISEMIQQMKGLLFATRTSSPDFCNAAFNMSPQEFETIIREPINWVDCTVSQKQSYRELAHFITNDNYVKNFKKHGLLAVKTFRAHLAREWNLLGSDLVVKSELRERHVVEQTFIKEFNEELKKELFMHKFAVDRNYKIFLLIVYYNFMEENETAIKLAAKYTTMSVKIVKEDLLELKESKIVSFCPLKPVILIGSF</sequence>
<reference evidence="2" key="1">
    <citation type="submission" date="2016-11" db="UniProtKB">
        <authorList>
            <consortium name="WormBaseParasite"/>
        </authorList>
    </citation>
    <scope>IDENTIFICATION</scope>
    <source>
        <strain evidence="2">KR3021</strain>
    </source>
</reference>
<evidence type="ECO:0000313" key="2">
    <source>
        <dbReference type="WBParaSite" id="RSKR_0000585300.1"/>
    </source>
</evidence>